<dbReference type="EMBL" id="PQFF01000521">
    <property type="protein sequence ID" value="RHZ46210.1"/>
    <property type="molecule type" value="Genomic_DNA"/>
</dbReference>
<evidence type="ECO:0000256" key="1">
    <source>
        <dbReference type="SAM" id="Coils"/>
    </source>
</evidence>
<proteinExistence type="predicted"/>
<keyword evidence="1" id="KW-0175">Coiled coil</keyword>
<dbReference type="AlphaFoldDB" id="A0A397GDQ0"/>
<comment type="caution">
    <text evidence="2">The sequence shown here is derived from an EMBL/GenBank/DDBJ whole genome shotgun (WGS) entry which is preliminary data.</text>
</comment>
<keyword evidence="3" id="KW-1185">Reference proteome</keyword>
<reference evidence="2 3" key="1">
    <citation type="submission" date="2018-08" db="EMBL/GenBank/DDBJ databases">
        <title>Genome and evolution of the arbuscular mycorrhizal fungus Diversispora epigaea (formerly Glomus versiforme) and its bacterial endosymbionts.</title>
        <authorList>
            <person name="Sun X."/>
            <person name="Fei Z."/>
            <person name="Harrison M."/>
        </authorList>
    </citation>
    <scope>NUCLEOTIDE SEQUENCE [LARGE SCALE GENOMIC DNA]</scope>
    <source>
        <strain evidence="2 3">IT104</strain>
    </source>
</reference>
<evidence type="ECO:0000313" key="3">
    <source>
        <dbReference type="Proteomes" id="UP000266861"/>
    </source>
</evidence>
<accession>A0A397GDQ0</accession>
<dbReference type="Proteomes" id="UP000266861">
    <property type="component" value="Unassembled WGS sequence"/>
</dbReference>
<name>A0A397GDQ0_9GLOM</name>
<organism evidence="2 3">
    <name type="scientific">Diversispora epigaea</name>
    <dbReference type="NCBI Taxonomy" id="1348612"/>
    <lineage>
        <taxon>Eukaryota</taxon>
        <taxon>Fungi</taxon>
        <taxon>Fungi incertae sedis</taxon>
        <taxon>Mucoromycota</taxon>
        <taxon>Glomeromycotina</taxon>
        <taxon>Glomeromycetes</taxon>
        <taxon>Diversisporales</taxon>
        <taxon>Diversisporaceae</taxon>
        <taxon>Diversispora</taxon>
    </lineage>
</organism>
<dbReference type="OrthoDB" id="2428333at2759"/>
<gene>
    <name evidence="2" type="ORF">Glove_629g23</name>
</gene>
<protein>
    <submittedName>
        <fullName evidence="2">Uncharacterized protein</fullName>
    </submittedName>
</protein>
<sequence length="229" mass="26802">MQSEIDLLKQKNTRLMTRISELEQIAKEKDELEVRIVELERFAKENIELRSRVVKLEQKLLQNDKEKTNFIVSQSEDASVSKLNDTEETEQIILQNKNTPASDISGNTSNCQEFLFQPETKSPENMEIDDFYDSVYKERISKEIIQNIKEKKLRDQEASLEKQNSLGELEKLISFLLSCDIKTVNTVYDQEKTLPKESIQNIFEKSIRDSAEADILLQAYFHTSHLWFF</sequence>
<feature type="coiled-coil region" evidence="1">
    <location>
        <begin position="5"/>
        <end position="59"/>
    </location>
</feature>
<evidence type="ECO:0000313" key="2">
    <source>
        <dbReference type="EMBL" id="RHZ46210.1"/>
    </source>
</evidence>